<protein>
    <recommendedName>
        <fullName evidence="3">Glycosyl transferase family 1 domain-containing protein</fullName>
    </recommendedName>
</protein>
<dbReference type="EMBL" id="MFUC01000022">
    <property type="protein sequence ID" value="OGI71816.1"/>
    <property type="molecule type" value="Genomic_DNA"/>
</dbReference>
<evidence type="ECO:0000313" key="1">
    <source>
        <dbReference type="EMBL" id="OGI71816.1"/>
    </source>
</evidence>
<dbReference type="AlphaFoldDB" id="A0A1F6VQG4"/>
<comment type="caution">
    <text evidence="1">The sequence shown here is derived from an EMBL/GenBank/DDBJ whole genome shotgun (WGS) entry which is preliminary data.</text>
</comment>
<dbReference type="STRING" id="1801752.A3J61_02345"/>
<evidence type="ECO:0008006" key="3">
    <source>
        <dbReference type="Google" id="ProtNLM"/>
    </source>
</evidence>
<evidence type="ECO:0000313" key="2">
    <source>
        <dbReference type="Proteomes" id="UP000179686"/>
    </source>
</evidence>
<dbReference type="Proteomes" id="UP000179686">
    <property type="component" value="Unassembled WGS sequence"/>
</dbReference>
<organism evidence="1 2">
    <name type="scientific">Candidatus Nomurabacteria bacterium RIFCSPHIGHO2_02_FULL_38_15</name>
    <dbReference type="NCBI Taxonomy" id="1801752"/>
    <lineage>
        <taxon>Bacteria</taxon>
        <taxon>Candidatus Nomuraibacteriota</taxon>
    </lineage>
</organism>
<name>A0A1F6VQG4_9BACT</name>
<accession>A0A1F6VQG4</accession>
<gene>
    <name evidence="1" type="ORF">A3J61_02345</name>
</gene>
<sequence>MKQTIKKLLRKTPLLFYGLKKIYHFLFEIILHIKRLFNHNYELYEIFDEFCKISGMKTGNLNVNHIDEQNLNTNYYDDKIEKIVLKYYQNNQNKFLKQKNIKNKKKNFGIVFTEIYAVGGHTPIIERLIDSLKDDCSIIGYATMHSNYTNSLLKQKIKVNTYHWLTNKVNLYDFIINLYNKIIEDEIDIIYTCLHPHDIVAASVLCLLKKYTNVKIIQFNLADHLHYLGFKFAHLIIDARPAGQNITRNIRGYKNTILMPLQQRKKDQTVYYSKEEKQKLRQQLKIQDNEYLTLTGTADYKIFEDTTSIYFEMIKDLLIAEPKLKHLVMTEFDSLKCRIIFNQVFKNNQDLLKRLIIIDRVSEFDIYMQTCDLFIDSFPQGGALIHIDTMRNKKPTVLKINKENPVRSFEYYLPKDYEYQYNNVEDMKKGILKLLYSKTEQQKASEKLYQYYLDNYEFELVKKKYKELINESDNLEQFFGRNFYEN</sequence>
<reference evidence="1 2" key="1">
    <citation type="journal article" date="2016" name="Nat. Commun.">
        <title>Thousands of microbial genomes shed light on interconnected biogeochemical processes in an aquifer system.</title>
        <authorList>
            <person name="Anantharaman K."/>
            <person name="Brown C.T."/>
            <person name="Hug L.A."/>
            <person name="Sharon I."/>
            <person name="Castelle C.J."/>
            <person name="Probst A.J."/>
            <person name="Thomas B.C."/>
            <person name="Singh A."/>
            <person name="Wilkins M.J."/>
            <person name="Karaoz U."/>
            <person name="Brodie E.L."/>
            <person name="Williams K.H."/>
            <person name="Hubbard S.S."/>
            <person name="Banfield J.F."/>
        </authorList>
    </citation>
    <scope>NUCLEOTIDE SEQUENCE [LARGE SCALE GENOMIC DNA]</scope>
</reference>
<proteinExistence type="predicted"/>
<dbReference type="SUPFAM" id="SSF53756">
    <property type="entry name" value="UDP-Glycosyltransferase/glycogen phosphorylase"/>
    <property type="match status" value="1"/>
</dbReference>